<dbReference type="InterPro" id="IPR050257">
    <property type="entry name" value="eL8/uL1-like"/>
</dbReference>
<dbReference type="InterPro" id="IPR002415">
    <property type="entry name" value="H/ACA_rnp_Nhp2-like"/>
</dbReference>
<dbReference type="FunFam" id="3.30.1330.30:FF:000002">
    <property type="entry name" value="NHP2-like protein 1 homolog"/>
    <property type="match status" value="1"/>
</dbReference>
<reference evidence="15" key="1">
    <citation type="submission" date="2021-06" db="EMBL/GenBank/DDBJ databases">
        <title>Candida auris outbreak in lebanese hospital.</title>
        <authorList>
            <person name="Finianos M."/>
        </authorList>
    </citation>
    <scope>NUCLEOTIDE SEQUENCE</scope>
    <source>
        <strain evidence="15">CA7LBN</strain>
    </source>
</reference>
<feature type="domain" description="Nucleolar 27S pre-rRNA processing Urb2/Npa2 C-terminal" evidence="14">
    <location>
        <begin position="1041"/>
        <end position="1239"/>
    </location>
</feature>
<evidence type="ECO:0000256" key="5">
    <source>
        <dbReference type="ARBA" id="ARBA00022664"/>
    </source>
</evidence>
<comment type="subcellular location">
    <subcellularLocation>
        <location evidence="1">Nucleus</location>
        <location evidence="1">Nucleolus</location>
    </subcellularLocation>
</comment>
<evidence type="ECO:0000313" key="15">
    <source>
        <dbReference type="EMBL" id="QWW24460.1"/>
    </source>
</evidence>
<evidence type="ECO:0000256" key="2">
    <source>
        <dbReference type="ARBA" id="ARBA00007337"/>
    </source>
</evidence>
<keyword evidence="10" id="KW-0687">Ribonucleoprotein</keyword>
<dbReference type="PRINTS" id="PR00883">
    <property type="entry name" value="NUCLEARHMG"/>
</dbReference>
<dbReference type="SUPFAM" id="SSF55315">
    <property type="entry name" value="L30e-like"/>
    <property type="match status" value="1"/>
</dbReference>
<dbReference type="InterPro" id="IPR029064">
    <property type="entry name" value="Ribosomal_eL30-like_sf"/>
</dbReference>
<keyword evidence="7" id="KW-0694">RNA-binding</keyword>
<dbReference type="Pfam" id="PF01248">
    <property type="entry name" value="Ribosomal_L7Ae"/>
    <property type="match status" value="1"/>
</dbReference>
<evidence type="ECO:0000256" key="6">
    <source>
        <dbReference type="ARBA" id="ARBA00022728"/>
    </source>
</evidence>
<evidence type="ECO:0000259" key="14">
    <source>
        <dbReference type="Pfam" id="PF10441"/>
    </source>
</evidence>
<proteinExistence type="inferred from homology"/>
<dbReference type="GO" id="GO:0008380">
    <property type="term" value="P:RNA splicing"/>
    <property type="evidence" value="ECO:0007669"/>
    <property type="project" value="UniProtKB-KW"/>
</dbReference>
<keyword evidence="4" id="KW-0698">rRNA processing</keyword>
<evidence type="ECO:0000259" key="13">
    <source>
        <dbReference type="Pfam" id="PF01248"/>
    </source>
</evidence>
<keyword evidence="5" id="KW-0507">mRNA processing</keyword>
<dbReference type="AlphaFoldDB" id="A0A8F2W3Y6"/>
<feature type="domain" description="Ribosomal protein eL8/eL30/eS12/Gadd45" evidence="13">
    <location>
        <begin position="17"/>
        <end position="108"/>
    </location>
</feature>
<keyword evidence="3" id="KW-0690">Ribosome biogenesis</keyword>
<gene>
    <name evidence="15" type="ORF">CA7LBN_003317</name>
</gene>
<dbReference type="EMBL" id="CP076752">
    <property type="protein sequence ID" value="QWW24460.1"/>
    <property type="molecule type" value="Genomic_DNA"/>
</dbReference>
<keyword evidence="9" id="KW-0539">Nucleus</keyword>
<comment type="similarity">
    <text evidence="2">Belongs to the eukaryotic ribosomal protein eL8 family.</text>
</comment>
<comment type="function">
    <text evidence="11">Common component of the spliceosome and rRNA processing machinery. In association with the spliceosomal U4/U6.U5 tri-snRNP particle, required for splicing of pre-mRNA. In association with box C/D snoRNPs, required for processing of pre-ribosomal RNA (rRNA) and site-specific 2'-O-methylation of substrate RNAs. Essential for the accumulation and stability of U4 snRNA, U6 snRNA, and box C/D snoRNAs.</text>
</comment>
<dbReference type="GO" id="GO:0005681">
    <property type="term" value="C:spliceosomal complex"/>
    <property type="evidence" value="ECO:0007669"/>
    <property type="project" value="UniProtKB-KW"/>
</dbReference>
<keyword evidence="6" id="KW-0747">Spliceosome</keyword>
<evidence type="ECO:0000256" key="9">
    <source>
        <dbReference type="ARBA" id="ARBA00023242"/>
    </source>
</evidence>
<dbReference type="Pfam" id="PF10441">
    <property type="entry name" value="Urb2"/>
    <property type="match status" value="1"/>
</dbReference>
<dbReference type="GO" id="GO:0006397">
    <property type="term" value="P:mRNA processing"/>
    <property type="evidence" value="ECO:0007669"/>
    <property type="project" value="UniProtKB-KW"/>
</dbReference>
<dbReference type="GO" id="GO:0005730">
    <property type="term" value="C:nucleolus"/>
    <property type="evidence" value="ECO:0007669"/>
    <property type="project" value="UniProtKB-SubCell"/>
</dbReference>
<evidence type="ECO:0000256" key="11">
    <source>
        <dbReference type="ARBA" id="ARBA00037456"/>
    </source>
</evidence>
<evidence type="ECO:0000256" key="4">
    <source>
        <dbReference type="ARBA" id="ARBA00022552"/>
    </source>
</evidence>
<dbReference type="InterPro" id="IPR018849">
    <property type="entry name" value="Urb2/Npa2_C"/>
</dbReference>
<dbReference type="InterPro" id="IPR004038">
    <property type="entry name" value="Ribosomal_eL8/eL30/eS12/Gad45"/>
</dbReference>
<keyword evidence="8" id="KW-0508">mRNA splicing</keyword>
<dbReference type="PRINTS" id="PR00881">
    <property type="entry name" value="L7ARS6FAMILY"/>
</dbReference>
<accession>A0A8F2W3Y6</accession>
<organism evidence="15">
    <name type="scientific">Candidozyma auris</name>
    <name type="common">Yeast</name>
    <name type="synonym">Candida auris</name>
    <dbReference type="NCBI Taxonomy" id="498019"/>
    <lineage>
        <taxon>Eukaryota</taxon>
        <taxon>Fungi</taxon>
        <taxon>Dikarya</taxon>
        <taxon>Ascomycota</taxon>
        <taxon>Saccharomycotina</taxon>
        <taxon>Pichiomycetes</taxon>
        <taxon>Metschnikowiaceae</taxon>
        <taxon>Candidozyma</taxon>
    </lineage>
</organism>
<dbReference type="GO" id="GO:0003723">
    <property type="term" value="F:RNA binding"/>
    <property type="evidence" value="ECO:0007669"/>
    <property type="project" value="UniProtKB-KW"/>
</dbReference>
<evidence type="ECO:0000256" key="7">
    <source>
        <dbReference type="ARBA" id="ARBA00022884"/>
    </source>
</evidence>
<dbReference type="PROSITE" id="PS01082">
    <property type="entry name" value="RIBOSOMAL_L7AE"/>
    <property type="match status" value="1"/>
</dbReference>
<name>A0A8F2W3Y6_CANAR</name>
<dbReference type="InterPro" id="IPR018492">
    <property type="entry name" value="Ribosomal_eL8/Nhp2"/>
</dbReference>
<dbReference type="GO" id="GO:0006364">
    <property type="term" value="P:rRNA processing"/>
    <property type="evidence" value="ECO:0007669"/>
    <property type="project" value="UniProtKB-KW"/>
</dbReference>
<dbReference type="CDD" id="cd21104">
    <property type="entry name" value="SNU13"/>
    <property type="match status" value="1"/>
</dbReference>
<evidence type="ECO:0000256" key="10">
    <source>
        <dbReference type="ARBA" id="ARBA00023274"/>
    </source>
</evidence>
<dbReference type="Proteomes" id="UP000825438">
    <property type="component" value="Chromosome IV"/>
</dbReference>
<evidence type="ECO:0000256" key="8">
    <source>
        <dbReference type="ARBA" id="ARBA00023187"/>
    </source>
</evidence>
<dbReference type="PANTHER" id="PTHR23105">
    <property type="entry name" value="RIBOSOMAL PROTEIN L7AE FAMILY MEMBER"/>
    <property type="match status" value="1"/>
</dbReference>
<evidence type="ECO:0000256" key="12">
    <source>
        <dbReference type="ARBA" id="ARBA00040411"/>
    </source>
</evidence>
<evidence type="ECO:0000256" key="3">
    <source>
        <dbReference type="ARBA" id="ARBA00022517"/>
    </source>
</evidence>
<dbReference type="Gene3D" id="3.30.1330.30">
    <property type="match status" value="1"/>
</dbReference>
<protein>
    <recommendedName>
        <fullName evidence="12">13 kDa ribonucleoprotein-associated protein</fullName>
    </recommendedName>
</protein>
<dbReference type="InterPro" id="IPR004037">
    <property type="entry name" value="Ribosomal_eL8-like_CS"/>
</dbReference>
<sequence length="1240" mass="139851">MSNPKAFPLADSALTQQILDVVSQAQNLRQLKKGANEATKTLNRGISEFIIMAADTEPIEILLHLPLLCEDKNVPYVFVPSKTALGRACGVSRAVIAASVTSNDASSIKNQIYGIKDKIETLTYTKMVELETAEATTKHLRSKEILPLKAVEVASALLDGSLDVFLINKHHFVFNLLCDRLNDLTGKDFKIWKLEPLAWTLWERLWRMMGEVESDLDVRTKSFRRVKLVAIVASVLQQSTSGSNTELLEAMFSCVATILSSGYVDVDEFTATGLLSDYVKWLENETKEDAKINDWTTVILQIYQLPRQSSQYKPTKKSTARYFSSVLPHILNILSSPYDLSLEPTINLLKSQNRIFLFEIETPRSLCSHMDDVLAYDGLLQEAVELLFQEVVNNLAAKDIASCEAVFISITKCSKFSELSERLLQVLADVNRTLSPEFFQNMYIDEISRQPVRWGLVGHLVSLSPSLAVEKAQEIVDTTKGLSEEDICILAPRLAQGFIRAREFNSFIETFFPLGVSLNPCWNNEFVVNSLSSKCNELSANQFSTLLNLSLEKKQKETAVLLLKGLLMCPTSKRDAAVRVLESSQFSYPGWSEVVYFLLCNYGHKFLSDGLLKSVVPGKPQTKYDFYLTFRIAELTASFELVEEKEVARFIKKNSTTDTLALARRWLVLFEPFEKIHTAIIEKFMSDQGDALLELLKTEAPLVFELSGFLKSLSTYISKHPKFPNKSALFCMMPLPIYRKFFVSFTDDFCKDSIKSQESKIILKYIFQDANGSSLLEKDIKFFKKFLACDDTQITFEIGELVWDSHITNFKSQASSNFVNEILRHLEKNLKKDPSNTDLKLAQIVIKGKKPKSNDFNLAFEIVCELYVALVTKKKTLSNDLIAVLAYLPSPLSEKISISIKKLLKSMGKERLDDSLEQTLFALAVKTSASSFHGALYVISLFLALSNNSTFGSSQSVKSNLIAYFQSLPSGDFDKIYLHLLAAGEDAASPFLDPIIRILTILAHQLDKERIKEHTKLFVSTISLMSIRTKDVENIDTLHEYLSTITVMLSDHPWIFSQYAIESTLAYVVGTLKNSRFSNQSKSFIALIDVISYIALFHRFRITSRYHLLISALSEIMNHLTRKEATAEEGAVFSRLLVTLCEPPIQRSTKESESLTSQAAVYKRVLRKQAHILLINYVHMQVSAPLKSSITDALMPGIYSLFGLLSKLEMQLANQLLDSSGRVYFKNLYQGFKDHGKWKN</sequence>
<evidence type="ECO:0000256" key="1">
    <source>
        <dbReference type="ARBA" id="ARBA00004604"/>
    </source>
</evidence>